<evidence type="ECO:0000256" key="1">
    <source>
        <dbReference type="SAM" id="SignalP"/>
    </source>
</evidence>
<evidence type="ECO:0000259" key="2">
    <source>
        <dbReference type="PROSITE" id="PS50983"/>
    </source>
</evidence>
<organism evidence="3 4">
    <name type="scientific">Thalassospira profundimaris</name>
    <dbReference type="NCBI Taxonomy" id="502049"/>
    <lineage>
        <taxon>Bacteria</taxon>
        <taxon>Pseudomonadati</taxon>
        <taxon>Pseudomonadota</taxon>
        <taxon>Alphaproteobacteria</taxon>
        <taxon>Rhodospirillales</taxon>
        <taxon>Thalassospiraceae</taxon>
        <taxon>Thalassospira</taxon>
    </lineage>
</organism>
<feature type="domain" description="Fe/B12 periplasmic-binding" evidence="2">
    <location>
        <begin position="43"/>
        <end position="335"/>
    </location>
</feature>
<dbReference type="Gene3D" id="3.40.50.1980">
    <property type="entry name" value="Nitrogenase molybdenum iron protein domain"/>
    <property type="match status" value="2"/>
</dbReference>
<dbReference type="SUPFAM" id="SSF53807">
    <property type="entry name" value="Helical backbone' metal receptor"/>
    <property type="match status" value="1"/>
</dbReference>
<dbReference type="InterPro" id="IPR002491">
    <property type="entry name" value="ABC_transptr_periplasmic_BD"/>
</dbReference>
<proteinExistence type="predicted"/>
<accession>A0A367W2K5</accession>
<dbReference type="AlphaFoldDB" id="A0A367W2K5"/>
<dbReference type="PROSITE" id="PS50983">
    <property type="entry name" value="FE_B12_PBP"/>
    <property type="match status" value="1"/>
</dbReference>
<dbReference type="PANTHER" id="PTHR30535">
    <property type="entry name" value="VITAMIN B12-BINDING PROTEIN"/>
    <property type="match status" value="1"/>
</dbReference>
<sequence>MALAVGVFAAGVMASVTNASATQYPLSIENCGSTLHFDAAPERVVSLGQSTTEILYSLGLADKVKGTSVWFGPVMDEFKDVNASVPRLADNDPGFETVVAQKPQLVATQYQWHVGPKGIVGTTEQFNELSIPVYTAPADCVGKDNAGGGDGVRHEDFTMNLIYQEITDIAQIFDIEDRGAALIAKLKDREAQSLAAVNASGNSNVSTVFWFSSAEIKSDPYVAGKNGAAAYIADKLGVTNIIDSDEEWPTVGWETIARANPDIIVIGKMGRRRFPADDWEVKMDFLKTDPVTSQMKAVKNGNIVVMDAQSMDPTIRLIEGIETLAEAVEKLNASN</sequence>
<dbReference type="Proteomes" id="UP000253226">
    <property type="component" value="Unassembled WGS sequence"/>
</dbReference>
<dbReference type="Pfam" id="PF01497">
    <property type="entry name" value="Peripla_BP_2"/>
    <property type="match status" value="1"/>
</dbReference>
<evidence type="ECO:0000313" key="4">
    <source>
        <dbReference type="Proteomes" id="UP000253226"/>
    </source>
</evidence>
<feature type="chain" id="PRO_5017033407" evidence="1">
    <location>
        <begin position="22"/>
        <end position="335"/>
    </location>
</feature>
<gene>
    <name evidence="3" type="ORF">TH19_15420</name>
</gene>
<dbReference type="PANTHER" id="PTHR30535:SF7">
    <property type="entry name" value="IRON(III) DICITRATE-BINDING PROTEIN"/>
    <property type="match status" value="1"/>
</dbReference>
<dbReference type="InterPro" id="IPR050902">
    <property type="entry name" value="ABC_Transporter_SBP"/>
</dbReference>
<protein>
    <submittedName>
        <fullName evidence="3">ABC transporter substrate-binding protein</fullName>
    </submittedName>
</protein>
<evidence type="ECO:0000313" key="3">
    <source>
        <dbReference type="EMBL" id="RCK34627.1"/>
    </source>
</evidence>
<dbReference type="EMBL" id="JPWF01000010">
    <property type="protein sequence ID" value="RCK34627.1"/>
    <property type="molecule type" value="Genomic_DNA"/>
</dbReference>
<comment type="caution">
    <text evidence="3">The sequence shown here is derived from an EMBL/GenBank/DDBJ whole genome shotgun (WGS) entry which is preliminary data.</text>
</comment>
<feature type="signal peptide" evidence="1">
    <location>
        <begin position="1"/>
        <end position="21"/>
    </location>
</feature>
<dbReference type="OrthoDB" id="9797850at2"/>
<name>A0A367W2K5_9PROT</name>
<keyword evidence="1" id="KW-0732">Signal</keyword>
<reference evidence="3 4" key="1">
    <citation type="submission" date="2014-07" db="EMBL/GenBank/DDBJ databases">
        <title>Draft genome sequence of Thalassospira profundimaris 35.</title>
        <authorList>
            <person name="Lai Q."/>
            <person name="Shao Z."/>
        </authorList>
    </citation>
    <scope>NUCLEOTIDE SEQUENCE [LARGE SCALE GENOMIC DNA]</scope>
    <source>
        <strain evidence="3 4">35</strain>
    </source>
</reference>